<evidence type="ECO:0000313" key="2">
    <source>
        <dbReference type="Proteomes" id="UP001050975"/>
    </source>
</evidence>
<organism evidence="1 2">
    <name type="scientific">Microseira wollei NIES-4236</name>
    <dbReference type="NCBI Taxonomy" id="2530354"/>
    <lineage>
        <taxon>Bacteria</taxon>
        <taxon>Bacillati</taxon>
        <taxon>Cyanobacteriota</taxon>
        <taxon>Cyanophyceae</taxon>
        <taxon>Oscillatoriophycideae</taxon>
        <taxon>Aerosakkonematales</taxon>
        <taxon>Aerosakkonemataceae</taxon>
        <taxon>Microseira</taxon>
    </lineage>
</organism>
<gene>
    <name evidence="1" type="ORF">MiSe_55810</name>
</gene>
<protein>
    <submittedName>
        <fullName evidence="1">Uncharacterized protein</fullName>
    </submittedName>
</protein>
<name>A0AAV3XIG8_9CYAN</name>
<accession>A0AAV3XIG8</accession>
<dbReference type="Proteomes" id="UP001050975">
    <property type="component" value="Unassembled WGS sequence"/>
</dbReference>
<sequence>MALSNDCEEPNYEGTQSLYARDVLLDTLYPSSIILTWDYFLE</sequence>
<keyword evidence="2" id="KW-1185">Reference proteome</keyword>
<evidence type="ECO:0000313" key="1">
    <source>
        <dbReference type="EMBL" id="GET40770.1"/>
    </source>
</evidence>
<reference evidence="1" key="1">
    <citation type="submission" date="2019-10" db="EMBL/GenBank/DDBJ databases">
        <title>Draft genome sequece of Microseira wollei NIES-4236.</title>
        <authorList>
            <person name="Yamaguchi H."/>
            <person name="Suzuki S."/>
            <person name="Kawachi M."/>
        </authorList>
    </citation>
    <scope>NUCLEOTIDE SEQUENCE</scope>
    <source>
        <strain evidence="1">NIES-4236</strain>
    </source>
</reference>
<dbReference type="AlphaFoldDB" id="A0AAV3XIG8"/>
<comment type="caution">
    <text evidence="1">The sequence shown here is derived from an EMBL/GenBank/DDBJ whole genome shotgun (WGS) entry which is preliminary data.</text>
</comment>
<proteinExistence type="predicted"/>
<dbReference type="EMBL" id="BLAY01000099">
    <property type="protein sequence ID" value="GET40770.1"/>
    <property type="molecule type" value="Genomic_DNA"/>
</dbReference>